<feature type="transmembrane region" description="Helical" evidence="8">
    <location>
        <begin position="250"/>
        <end position="270"/>
    </location>
</feature>
<feature type="transmembrane region" description="Helical" evidence="8">
    <location>
        <begin position="38"/>
        <end position="55"/>
    </location>
</feature>
<dbReference type="RefSeq" id="WP_066402242.1">
    <property type="nucleotide sequence ID" value="NZ_CP099556.1"/>
</dbReference>
<dbReference type="PANTHER" id="PTHR36838">
    <property type="entry name" value="AUXIN EFFLUX CARRIER FAMILY PROTEIN"/>
    <property type="match status" value="1"/>
</dbReference>
<evidence type="ECO:0000313" key="9">
    <source>
        <dbReference type="EMBL" id="OQR41136.1"/>
    </source>
</evidence>
<feature type="transmembrane region" description="Helical" evidence="8">
    <location>
        <begin position="224"/>
        <end position="244"/>
    </location>
</feature>
<feature type="transmembrane region" description="Helical" evidence="8">
    <location>
        <begin position="122"/>
        <end position="146"/>
    </location>
</feature>
<dbReference type="Pfam" id="PF03547">
    <property type="entry name" value="Mem_trans"/>
    <property type="match status" value="1"/>
</dbReference>
<organism evidence="9 11">
    <name type="scientific">Aliarcobacter cryaerophilus</name>
    <dbReference type="NCBI Taxonomy" id="28198"/>
    <lineage>
        <taxon>Bacteria</taxon>
        <taxon>Pseudomonadati</taxon>
        <taxon>Campylobacterota</taxon>
        <taxon>Epsilonproteobacteria</taxon>
        <taxon>Campylobacterales</taxon>
        <taxon>Arcobacteraceae</taxon>
        <taxon>Aliarcobacter</taxon>
    </lineage>
</organism>
<evidence type="ECO:0000256" key="1">
    <source>
        <dbReference type="ARBA" id="ARBA00004651"/>
    </source>
</evidence>
<evidence type="ECO:0000256" key="2">
    <source>
        <dbReference type="ARBA" id="ARBA00010145"/>
    </source>
</evidence>
<name>A0A1V9VAP5_9BACT</name>
<dbReference type="PANTHER" id="PTHR36838:SF4">
    <property type="entry name" value="AUXIN EFFLUX CARRIER FAMILY PROTEIN"/>
    <property type="match status" value="1"/>
</dbReference>
<dbReference type="Proteomes" id="UP000192599">
    <property type="component" value="Unassembled WGS sequence"/>
</dbReference>
<accession>A0A1V9VAP5</accession>
<dbReference type="Gene3D" id="1.20.1530.20">
    <property type="match status" value="1"/>
</dbReference>
<keyword evidence="7 8" id="KW-0472">Membrane</keyword>
<keyword evidence="5 8" id="KW-0812">Transmembrane</keyword>
<feature type="transmembrane region" description="Helical" evidence="8">
    <location>
        <begin position="6"/>
        <end position="26"/>
    </location>
</feature>
<feature type="transmembrane region" description="Helical" evidence="8">
    <location>
        <begin position="166"/>
        <end position="187"/>
    </location>
</feature>
<protein>
    <submittedName>
        <fullName evidence="9 10">Transporter</fullName>
    </submittedName>
</protein>
<gene>
    <name evidence="9" type="ORF">AS859_07485</name>
    <name evidence="10" type="ORF">NGX11_05985</name>
</gene>
<keyword evidence="4" id="KW-1003">Cell membrane</keyword>
<proteinExistence type="inferred from homology"/>
<dbReference type="GO" id="GO:0055085">
    <property type="term" value="P:transmembrane transport"/>
    <property type="evidence" value="ECO:0007669"/>
    <property type="project" value="InterPro"/>
</dbReference>
<dbReference type="EMBL" id="LNTC01000101">
    <property type="protein sequence ID" value="OQR41136.1"/>
    <property type="molecule type" value="Genomic_DNA"/>
</dbReference>
<keyword evidence="6 8" id="KW-1133">Transmembrane helix</keyword>
<dbReference type="AlphaFoldDB" id="A0A1V9VAP5"/>
<feature type="transmembrane region" description="Helical" evidence="8">
    <location>
        <begin position="61"/>
        <end position="82"/>
    </location>
</feature>
<comment type="subcellular location">
    <subcellularLocation>
        <location evidence="1">Cell membrane</location>
        <topology evidence="1">Multi-pass membrane protein</topology>
    </subcellularLocation>
</comment>
<evidence type="ECO:0000256" key="5">
    <source>
        <dbReference type="ARBA" id="ARBA00022692"/>
    </source>
</evidence>
<feature type="transmembrane region" description="Helical" evidence="8">
    <location>
        <begin position="277"/>
        <end position="302"/>
    </location>
</feature>
<evidence type="ECO:0000256" key="4">
    <source>
        <dbReference type="ARBA" id="ARBA00022475"/>
    </source>
</evidence>
<keyword evidence="3" id="KW-0813">Transport</keyword>
<evidence type="ECO:0000313" key="11">
    <source>
        <dbReference type="Proteomes" id="UP000192599"/>
    </source>
</evidence>
<dbReference type="EMBL" id="CP099556">
    <property type="protein sequence ID" value="UYF42455.1"/>
    <property type="molecule type" value="Genomic_DNA"/>
</dbReference>
<dbReference type="GO" id="GO:0005886">
    <property type="term" value="C:plasma membrane"/>
    <property type="evidence" value="ECO:0007669"/>
    <property type="project" value="UniProtKB-SubCell"/>
</dbReference>
<evidence type="ECO:0000256" key="7">
    <source>
        <dbReference type="ARBA" id="ARBA00023136"/>
    </source>
</evidence>
<comment type="similarity">
    <text evidence="2">Belongs to the auxin efflux carrier (TC 2.A.69) family.</text>
</comment>
<evidence type="ECO:0000256" key="8">
    <source>
        <dbReference type="SAM" id="Phobius"/>
    </source>
</evidence>
<dbReference type="InterPro" id="IPR038770">
    <property type="entry name" value="Na+/solute_symporter_sf"/>
</dbReference>
<dbReference type="InterPro" id="IPR004776">
    <property type="entry name" value="Mem_transp_PIN-like"/>
</dbReference>
<sequence length="303" mass="33490">MEHIFSSLIPIFSLIVIGYLFKKISFPSHDFWPMADKLTYYILMPALLIFTLSKAKIDSSSITFISVCLLAIFITMIILMIFNKISPTQNSSFTSIVQGGIRFNTYVFLALSASIFGDKGLVLAAIIITFAIPFLNILSISIFALYSNNSKIDFFYLFKSIVKNPLIIACVLGALINFSEIKIPISIENLLKILSSAALPLGLISIGYTLVLKEIKSAKKDLTVTMIAKFIVLPLIIYILAISFSLDNLMIAILVLFAIMPTAPSSFILARQLGGDLPLITSIITVQTIVAALFLILFLQYFN</sequence>
<evidence type="ECO:0000256" key="6">
    <source>
        <dbReference type="ARBA" id="ARBA00022989"/>
    </source>
</evidence>
<evidence type="ECO:0000256" key="3">
    <source>
        <dbReference type="ARBA" id="ARBA00022448"/>
    </source>
</evidence>
<dbReference type="Proteomes" id="UP001164100">
    <property type="component" value="Chromosome"/>
</dbReference>
<evidence type="ECO:0000313" key="10">
    <source>
        <dbReference type="EMBL" id="UYF42455.1"/>
    </source>
</evidence>
<feature type="transmembrane region" description="Helical" evidence="8">
    <location>
        <begin position="94"/>
        <end position="116"/>
    </location>
</feature>
<feature type="transmembrane region" description="Helical" evidence="8">
    <location>
        <begin position="193"/>
        <end position="212"/>
    </location>
</feature>
<reference evidence="10" key="2">
    <citation type="journal article" date="2022" name="Front. Microbiol.">
        <title>Species classification and novel plasmid identifications in Arcobacter cryaerophilus and Arcobacter cryaerophilus-like organisms.</title>
        <authorList>
            <person name="Zhou G."/>
            <person name="Wang M."/>
            <person name="Wang H."/>
            <person name="Chen X."/>
            <person name="Gu Y."/>
            <person name="Shao Z."/>
            <person name="Zhang J."/>
            <person name="Zhang M."/>
        </authorList>
    </citation>
    <scope>NUCLEOTIDE SEQUENCE</scope>
    <source>
        <strain evidence="10">ICDCAC48</strain>
    </source>
</reference>
<reference evidence="9 11" key="1">
    <citation type="submission" date="2017-04" db="EMBL/GenBank/DDBJ databases">
        <title>Accumulation and expression of multiple antibiotic resistance genes in Arcobacter cryaerophilus that thrives in sewage.</title>
        <authorList>
            <person name="Millar J.A."/>
            <person name="Raghavan R."/>
        </authorList>
    </citation>
    <scope>NUCLEOTIDE SEQUENCE [LARGE SCALE GENOMIC DNA]</scope>
    <source>
        <strain evidence="9 11">AZT-1</strain>
    </source>
</reference>